<dbReference type="InterPro" id="IPR002934">
    <property type="entry name" value="Polymerase_NTP_transf_dom"/>
</dbReference>
<evidence type="ECO:0000313" key="7">
    <source>
        <dbReference type="EMBL" id="GBF07612.1"/>
    </source>
</evidence>
<dbReference type="Pfam" id="PF01934">
    <property type="entry name" value="HepT-like"/>
    <property type="match status" value="1"/>
</dbReference>
<comment type="caution">
    <text evidence="7">The sequence shown here is derived from an EMBL/GenBank/DDBJ whole genome shotgun (WGS) entry which is preliminary data.</text>
</comment>
<dbReference type="Proteomes" id="UP000236569">
    <property type="component" value="Unassembled WGS sequence"/>
</dbReference>
<sequence length="236" mass="25969">MSTPPPALFPDLRLPTIAGILRAGEARWRSAGVSRVRVFGSVARGEADGSADIDLLVDFAGEAGLLDLMRARTVFEALLGRRVDVMTEGGLKAPLRGEVLADAVDVLDVPQPPPDTHREKRWRWRVFDLLDALDRVTRYTAGHTLTTFLADERSQDAVVRNLARLGETTKFIPQNVQDANPSVPWILLRDVRNLVAHDYFGIDPALVWHTARVELPRLRPALQALADGEEDAEGGA</sequence>
<dbReference type="Gene3D" id="3.30.460.10">
    <property type="entry name" value="Beta Polymerase, domain 2"/>
    <property type="match status" value="1"/>
</dbReference>
<dbReference type="RefSeq" id="WP_103130917.1">
    <property type="nucleotide sequence ID" value="NZ_BFAG01000015.1"/>
</dbReference>
<keyword evidence="8" id="KW-1185">Reference proteome</keyword>
<evidence type="ECO:0000256" key="2">
    <source>
        <dbReference type="ARBA" id="ARBA00022649"/>
    </source>
</evidence>
<dbReference type="CDD" id="cd05403">
    <property type="entry name" value="NT_KNTase_like"/>
    <property type="match status" value="1"/>
</dbReference>
<dbReference type="PANTHER" id="PTHR34139">
    <property type="entry name" value="UPF0331 PROTEIN MJ0127"/>
    <property type="match status" value="1"/>
</dbReference>
<accession>A0A2I9CZF7</accession>
<protein>
    <recommendedName>
        <fullName evidence="6">Polymerase nucleotidyl transferase domain-containing protein</fullName>
    </recommendedName>
</protein>
<evidence type="ECO:0000256" key="3">
    <source>
        <dbReference type="ARBA" id="ARBA00022722"/>
    </source>
</evidence>
<dbReference type="GO" id="GO:0016779">
    <property type="term" value="F:nucleotidyltransferase activity"/>
    <property type="evidence" value="ECO:0007669"/>
    <property type="project" value="InterPro"/>
</dbReference>
<keyword evidence="2" id="KW-1277">Toxin-antitoxin system</keyword>
<proteinExistence type="predicted"/>
<dbReference type="InterPro" id="IPR051813">
    <property type="entry name" value="HepT_RNase_toxin"/>
</dbReference>
<dbReference type="InterPro" id="IPR008201">
    <property type="entry name" value="HepT-like"/>
</dbReference>
<dbReference type="PANTHER" id="PTHR34139:SF1">
    <property type="entry name" value="RNASE MJ1380-RELATED"/>
    <property type="match status" value="1"/>
</dbReference>
<dbReference type="GO" id="GO:0016787">
    <property type="term" value="F:hydrolase activity"/>
    <property type="evidence" value="ECO:0007669"/>
    <property type="project" value="UniProtKB-KW"/>
</dbReference>
<evidence type="ECO:0000259" key="6">
    <source>
        <dbReference type="Pfam" id="PF01909"/>
    </source>
</evidence>
<evidence type="ECO:0000313" key="8">
    <source>
        <dbReference type="Proteomes" id="UP000236569"/>
    </source>
</evidence>
<dbReference type="GO" id="GO:0004540">
    <property type="term" value="F:RNA nuclease activity"/>
    <property type="evidence" value="ECO:0007669"/>
    <property type="project" value="InterPro"/>
</dbReference>
<dbReference type="Pfam" id="PF01909">
    <property type="entry name" value="NTP_transf_2"/>
    <property type="match status" value="1"/>
</dbReference>
<keyword evidence="3" id="KW-0540">Nuclease</keyword>
<dbReference type="OrthoDB" id="9810538at2"/>
<organism evidence="7 8">
    <name type="scientific">Deinococcus aerius</name>
    <dbReference type="NCBI Taxonomy" id="200253"/>
    <lineage>
        <taxon>Bacteria</taxon>
        <taxon>Thermotogati</taxon>
        <taxon>Deinococcota</taxon>
        <taxon>Deinococci</taxon>
        <taxon>Deinococcales</taxon>
        <taxon>Deinococcaceae</taxon>
        <taxon>Deinococcus</taxon>
    </lineage>
</organism>
<dbReference type="EMBL" id="BFAG01000015">
    <property type="protein sequence ID" value="GBF07612.1"/>
    <property type="molecule type" value="Genomic_DNA"/>
</dbReference>
<dbReference type="GO" id="GO:0000166">
    <property type="term" value="F:nucleotide binding"/>
    <property type="evidence" value="ECO:0007669"/>
    <property type="project" value="UniProtKB-KW"/>
</dbReference>
<feature type="domain" description="Polymerase nucleotidyl transferase" evidence="6">
    <location>
        <begin position="28"/>
        <end position="95"/>
    </location>
</feature>
<evidence type="ECO:0000256" key="4">
    <source>
        <dbReference type="ARBA" id="ARBA00022741"/>
    </source>
</evidence>
<keyword evidence="4" id="KW-0547">Nucleotide-binding</keyword>
<keyword evidence="1" id="KW-0597">Phosphoprotein</keyword>
<name>A0A2I9CZF7_9DEIO</name>
<gene>
    <name evidence="7" type="ORF">DAERI_150130</name>
</gene>
<dbReference type="InterPro" id="IPR043519">
    <property type="entry name" value="NT_sf"/>
</dbReference>
<evidence type="ECO:0000256" key="1">
    <source>
        <dbReference type="ARBA" id="ARBA00022553"/>
    </source>
</evidence>
<keyword evidence="5" id="KW-0378">Hydrolase</keyword>
<reference evidence="8" key="1">
    <citation type="submission" date="2018-01" db="EMBL/GenBank/DDBJ databases">
        <title>Draft Genome Sequence of the Radioresistant Bacterium Deinococcus aerius TR0125, Isolated from the Higher Atmosphere above Japan.</title>
        <authorList>
            <person name="Satoh K."/>
            <person name="Arai H."/>
            <person name="Sanzen T."/>
            <person name="Kawaguchi Y."/>
            <person name="Hayashi H."/>
            <person name="Yokobori S."/>
            <person name="Yamagishi A."/>
            <person name="Oono Y."/>
            <person name="Narumi I."/>
        </authorList>
    </citation>
    <scope>NUCLEOTIDE SEQUENCE [LARGE SCALE GENOMIC DNA]</scope>
    <source>
        <strain evidence="8">TR0125</strain>
    </source>
</reference>
<dbReference type="AlphaFoldDB" id="A0A2I9CZF7"/>
<evidence type="ECO:0000256" key="5">
    <source>
        <dbReference type="ARBA" id="ARBA00022801"/>
    </source>
</evidence>
<dbReference type="GO" id="GO:0110001">
    <property type="term" value="C:toxin-antitoxin complex"/>
    <property type="evidence" value="ECO:0007669"/>
    <property type="project" value="InterPro"/>
</dbReference>
<dbReference type="SUPFAM" id="SSF81301">
    <property type="entry name" value="Nucleotidyltransferase"/>
    <property type="match status" value="1"/>
</dbReference>